<accession>A0A6J4ECB2</accession>
<keyword evidence="4" id="KW-1185">Reference proteome</keyword>
<dbReference type="EMBL" id="BQKM01000015">
    <property type="protein sequence ID" value="GJN55107.1"/>
    <property type="molecule type" value="Genomic_DNA"/>
</dbReference>
<protein>
    <submittedName>
        <fullName evidence="1">Uncharacterized protein</fullName>
    </submittedName>
</protein>
<dbReference type="GO" id="GO:0006109">
    <property type="term" value="P:regulation of carbohydrate metabolic process"/>
    <property type="evidence" value="ECO:0007669"/>
    <property type="project" value="InterPro"/>
</dbReference>
<evidence type="ECO:0000313" key="3">
    <source>
        <dbReference type="Proteomes" id="UP000509383"/>
    </source>
</evidence>
<gene>
    <name evidence="1" type="ORF">TUM18999_53060</name>
    <name evidence="2" type="ORF">TUM20286_48590</name>
</gene>
<dbReference type="Gene3D" id="2.60.40.4380">
    <property type="entry name" value="Translational regulator CsrA"/>
    <property type="match status" value="1"/>
</dbReference>
<proteinExistence type="predicted"/>
<evidence type="ECO:0000313" key="4">
    <source>
        <dbReference type="Proteomes" id="UP001054892"/>
    </source>
</evidence>
<dbReference type="Proteomes" id="UP000509383">
    <property type="component" value="Chromosome"/>
</dbReference>
<name>A0A6J4ECB2_9PSED</name>
<dbReference type="SUPFAM" id="SSF117130">
    <property type="entry name" value="CsrA-like"/>
    <property type="match status" value="1"/>
</dbReference>
<dbReference type="GO" id="GO:0006402">
    <property type="term" value="P:mRNA catabolic process"/>
    <property type="evidence" value="ECO:0007669"/>
    <property type="project" value="InterPro"/>
</dbReference>
<dbReference type="EMBL" id="AP023189">
    <property type="protein sequence ID" value="BCG27115.1"/>
    <property type="molecule type" value="Genomic_DNA"/>
</dbReference>
<evidence type="ECO:0000313" key="1">
    <source>
        <dbReference type="EMBL" id="BCG27115.1"/>
    </source>
</evidence>
<reference evidence="1 3" key="1">
    <citation type="submission" date="2020-05" db="EMBL/GenBank/DDBJ databases">
        <title>Characterization of novel class B3 metallo-beta-lactamase from novel Pseudomonas species.</title>
        <authorList>
            <person name="Yamada K."/>
            <person name="Aoki K."/>
            <person name="Ishii Y."/>
        </authorList>
    </citation>
    <scope>NUCLEOTIDE SEQUENCE [LARGE SCALE GENOMIC DNA]</scope>
    <source>
        <strain evidence="1 3">TUM18999</strain>
        <strain evidence="2 4">TUM20286</strain>
    </source>
</reference>
<sequence>MYHVQLHEGVCRTGDVVSINLLDGKLGTQVMRLLLTQGIEVEVLEVRDDSVKLAVRAPSGMLIVEELGFSS</sequence>
<dbReference type="InterPro" id="IPR036107">
    <property type="entry name" value="CsrA_sf"/>
</dbReference>
<dbReference type="Proteomes" id="UP001054892">
    <property type="component" value="Unassembled WGS sequence"/>
</dbReference>
<dbReference type="KEGG" id="ptw:TUM18999_53060"/>
<dbReference type="GO" id="GO:0003723">
    <property type="term" value="F:RNA binding"/>
    <property type="evidence" value="ECO:0007669"/>
    <property type="project" value="InterPro"/>
</dbReference>
<organism evidence="1 3">
    <name type="scientific">Pseudomonas tohonis</name>
    <dbReference type="NCBI Taxonomy" id="2725477"/>
    <lineage>
        <taxon>Bacteria</taxon>
        <taxon>Pseudomonadati</taxon>
        <taxon>Pseudomonadota</taxon>
        <taxon>Gammaproteobacteria</taxon>
        <taxon>Pseudomonadales</taxon>
        <taxon>Pseudomonadaceae</taxon>
        <taxon>Pseudomonas</taxon>
    </lineage>
</organism>
<evidence type="ECO:0000313" key="2">
    <source>
        <dbReference type="EMBL" id="GJN55107.1"/>
    </source>
</evidence>
<dbReference type="AlphaFoldDB" id="A0A6J4ECB2"/>